<dbReference type="OrthoDB" id="1728974at2759"/>
<dbReference type="Proteomes" id="UP000053593">
    <property type="component" value="Unassembled WGS sequence"/>
</dbReference>
<organism evidence="2 3">
    <name type="scientific">Collybiopsis luxurians FD-317 M1</name>
    <dbReference type="NCBI Taxonomy" id="944289"/>
    <lineage>
        <taxon>Eukaryota</taxon>
        <taxon>Fungi</taxon>
        <taxon>Dikarya</taxon>
        <taxon>Basidiomycota</taxon>
        <taxon>Agaricomycotina</taxon>
        <taxon>Agaricomycetes</taxon>
        <taxon>Agaricomycetidae</taxon>
        <taxon>Agaricales</taxon>
        <taxon>Marasmiineae</taxon>
        <taxon>Omphalotaceae</taxon>
        <taxon>Collybiopsis</taxon>
        <taxon>Collybiopsis luxurians</taxon>
    </lineage>
</organism>
<evidence type="ECO:0000256" key="1">
    <source>
        <dbReference type="SAM" id="SignalP"/>
    </source>
</evidence>
<name>A0A0D0CW22_9AGAR</name>
<evidence type="ECO:0000313" key="2">
    <source>
        <dbReference type="EMBL" id="KIK60273.1"/>
    </source>
</evidence>
<protein>
    <submittedName>
        <fullName evidence="2">Uncharacterized protein</fullName>
    </submittedName>
</protein>
<gene>
    <name evidence="2" type="ORF">GYMLUDRAFT_127991</name>
</gene>
<dbReference type="HOGENOM" id="CLU_196976_0_0_1"/>
<accession>A0A0D0CW22</accession>
<keyword evidence="1" id="KW-0732">Signal</keyword>
<dbReference type="EMBL" id="KN834776">
    <property type="protein sequence ID" value="KIK60273.1"/>
    <property type="molecule type" value="Genomic_DNA"/>
</dbReference>
<feature type="non-terminal residue" evidence="2">
    <location>
        <position position="61"/>
    </location>
</feature>
<feature type="signal peptide" evidence="1">
    <location>
        <begin position="1"/>
        <end position="23"/>
    </location>
</feature>
<feature type="chain" id="PRO_5002225509" evidence="1">
    <location>
        <begin position="24"/>
        <end position="61"/>
    </location>
</feature>
<keyword evidence="3" id="KW-1185">Reference proteome</keyword>
<proteinExistence type="predicted"/>
<reference evidence="2 3" key="1">
    <citation type="submission" date="2014-04" db="EMBL/GenBank/DDBJ databases">
        <title>Evolutionary Origins and Diversification of the Mycorrhizal Mutualists.</title>
        <authorList>
            <consortium name="DOE Joint Genome Institute"/>
            <consortium name="Mycorrhizal Genomics Consortium"/>
            <person name="Kohler A."/>
            <person name="Kuo A."/>
            <person name="Nagy L.G."/>
            <person name="Floudas D."/>
            <person name="Copeland A."/>
            <person name="Barry K.W."/>
            <person name="Cichocki N."/>
            <person name="Veneault-Fourrey C."/>
            <person name="LaButti K."/>
            <person name="Lindquist E.A."/>
            <person name="Lipzen A."/>
            <person name="Lundell T."/>
            <person name="Morin E."/>
            <person name="Murat C."/>
            <person name="Riley R."/>
            <person name="Ohm R."/>
            <person name="Sun H."/>
            <person name="Tunlid A."/>
            <person name="Henrissat B."/>
            <person name="Grigoriev I.V."/>
            <person name="Hibbett D.S."/>
            <person name="Martin F."/>
        </authorList>
    </citation>
    <scope>NUCLEOTIDE SEQUENCE [LARGE SCALE GENOMIC DNA]</scope>
    <source>
        <strain evidence="2 3">FD-317 M1</strain>
    </source>
</reference>
<dbReference type="AlphaFoldDB" id="A0A0D0CW22"/>
<sequence length="61" mass="6990">MQSGCQLCHLFATLLMFCRPSKPEDLWSTFCDCICDDLHHSLIKLGHQNPSQDAVVEYSLY</sequence>
<evidence type="ECO:0000313" key="3">
    <source>
        <dbReference type="Proteomes" id="UP000053593"/>
    </source>
</evidence>